<evidence type="ECO:0000313" key="1">
    <source>
        <dbReference type="EMBL" id="QHT07607.1"/>
    </source>
</evidence>
<dbReference type="AlphaFoldDB" id="A0A6C0CTP8"/>
<accession>A0A6C0CTP8</accession>
<proteinExistence type="predicted"/>
<dbReference type="EMBL" id="MN739483">
    <property type="protein sequence ID" value="QHT07607.1"/>
    <property type="molecule type" value="Genomic_DNA"/>
</dbReference>
<reference evidence="1" key="1">
    <citation type="journal article" date="2020" name="Nature">
        <title>Giant virus diversity and host interactions through global metagenomics.</title>
        <authorList>
            <person name="Schulz F."/>
            <person name="Roux S."/>
            <person name="Paez-Espino D."/>
            <person name="Jungbluth S."/>
            <person name="Walsh D.A."/>
            <person name="Denef V.J."/>
            <person name="McMahon K.D."/>
            <person name="Konstantinidis K.T."/>
            <person name="Eloe-Fadrosh E.A."/>
            <person name="Kyrpides N.C."/>
            <person name="Woyke T."/>
        </authorList>
    </citation>
    <scope>NUCLEOTIDE SEQUENCE</scope>
    <source>
        <strain evidence="1">GVMAG-M-3300021964-36</strain>
    </source>
</reference>
<sequence>MIFKNTNLSIPILDNETNEEHICRSWFVAKNIHLVEHGEMNMNTLIGYSHIHLKIELFNHQFNTDVMNTYKLLKKNLYCI</sequence>
<name>A0A6C0CTP8_9ZZZZ</name>
<organism evidence="1">
    <name type="scientific">viral metagenome</name>
    <dbReference type="NCBI Taxonomy" id="1070528"/>
    <lineage>
        <taxon>unclassified sequences</taxon>
        <taxon>metagenomes</taxon>
        <taxon>organismal metagenomes</taxon>
    </lineage>
</organism>
<protein>
    <submittedName>
        <fullName evidence="1">Uncharacterized protein</fullName>
    </submittedName>
</protein>